<protein>
    <submittedName>
        <fullName evidence="1">Uncharacterized protein</fullName>
    </submittedName>
</protein>
<proteinExistence type="predicted"/>
<evidence type="ECO:0000313" key="2">
    <source>
        <dbReference type="Proteomes" id="UP000070444"/>
    </source>
</evidence>
<name>A0A137P1B8_CONC2</name>
<dbReference type="Proteomes" id="UP000070444">
    <property type="component" value="Unassembled WGS sequence"/>
</dbReference>
<dbReference type="OrthoDB" id="2423701at2759"/>
<evidence type="ECO:0000313" key="1">
    <source>
        <dbReference type="EMBL" id="KXN68669.1"/>
    </source>
</evidence>
<organism evidence="1 2">
    <name type="scientific">Conidiobolus coronatus (strain ATCC 28846 / CBS 209.66 / NRRL 28638)</name>
    <name type="common">Delacroixia coronata</name>
    <dbReference type="NCBI Taxonomy" id="796925"/>
    <lineage>
        <taxon>Eukaryota</taxon>
        <taxon>Fungi</taxon>
        <taxon>Fungi incertae sedis</taxon>
        <taxon>Zoopagomycota</taxon>
        <taxon>Entomophthoromycotina</taxon>
        <taxon>Entomophthoromycetes</taxon>
        <taxon>Entomophthorales</taxon>
        <taxon>Ancylistaceae</taxon>
        <taxon>Conidiobolus</taxon>
    </lineage>
</organism>
<reference evidence="1 2" key="1">
    <citation type="journal article" date="2015" name="Genome Biol. Evol.">
        <title>Phylogenomic analyses indicate that early fungi evolved digesting cell walls of algal ancestors of land plants.</title>
        <authorList>
            <person name="Chang Y."/>
            <person name="Wang S."/>
            <person name="Sekimoto S."/>
            <person name="Aerts A.L."/>
            <person name="Choi C."/>
            <person name="Clum A."/>
            <person name="LaButti K.M."/>
            <person name="Lindquist E.A."/>
            <person name="Yee Ngan C."/>
            <person name="Ohm R.A."/>
            <person name="Salamov A.A."/>
            <person name="Grigoriev I.V."/>
            <person name="Spatafora J.W."/>
            <person name="Berbee M.L."/>
        </authorList>
    </citation>
    <scope>NUCLEOTIDE SEQUENCE [LARGE SCALE GENOMIC DNA]</scope>
    <source>
        <strain evidence="1 2">NRRL 28638</strain>
    </source>
</reference>
<dbReference type="EMBL" id="KQ964565">
    <property type="protein sequence ID" value="KXN68669.1"/>
    <property type="molecule type" value="Genomic_DNA"/>
</dbReference>
<accession>A0A137P1B8</accession>
<dbReference type="Gene3D" id="1.10.260.100">
    <property type="match status" value="1"/>
</dbReference>
<dbReference type="AlphaFoldDB" id="A0A137P1B8"/>
<keyword evidence="2" id="KW-1185">Reference proteome</keyword>
<gene>
    <name evidence="1" type="ORF">CONCODRAFT_8993</name>
</gene>
<sequence length="388" mass="43263">MTDGNEISLTPPLIEFHQMVASAIVAYVEGNTLYVANAGDTVIFSTSSFQRNIFDVMETFHRKLEELSNEQRPVCFLAPKKSRATLFLSIKTLFYQILNLLFNRLKGVKEIMPKYLTGSLGAADFESQNLIVQPWAADQLNMKLDKSNPQSATQYMDDPRIMNAMMALMGLDMSAMPGAPGASPSAGFGGEPAPEYKPTPKAAEDIIDNIVSHFFSVVTRSIVSSCIPPRDLYNPDKCKEMIKNQEWEGWAIAFCRECRDKDDLVVLVGYSKLIRDFCSREGFNTNGMGIVGIKIGSVMQIPVCASNVELENGGFRSYVSLELNHNLRRSWLNLNNLQLGPVGSHMYLTVSESASFIFHPSGDGKDIRSPWGTWCEQRLCFLSLKGRH</sequence>